<comment type="similarity">
    <text evidence="2">Belongs to the class-V pyridoxal-phosphate-dependent aminotransferase family. NifS/IscS subfamily.</text>
</comment>
<evidence type="ECO:0000313" key="12">
    <source>
        <dbReference type="EMBL" id="MCC2231695.1"/>
    </source>
</evidence>
<evidence type="ECO:0000256" key="10">
    <source>
        <dbReference type="RuleBase" id="RU004504"/>
    </source>
</evidence>
<keyword evidence="4" id="KW-0808">Transferase</keyword>
<keyword evidence="6" id="KW-0663">Pyridoxal phosphate</keyword>
<evidence type="ECO:0000256" key="5">
    <source>
        <dbReference type="ARBA" id="ARBA00022723"/>
    </source>
</evidence>
<dbReference type="AlphaFoldDB" id="A0AAE3ED87"/>
<evidence type="ECO:0000256" key="7">
    <source>
        <dbReference type="ARBA" id="ARBA00023004"/>
    </source>
</evidence>
<dbReference type="PIRSF" id="PIRSF005572">
    <property type="entry name" value="NifS"/>
    <property type="match status" value="1"/>
</dbReference>
<dbReference type="Pfam" id="PF00266">
    <property type="entry name" value="Aminotran_5"/>
    <property type="match status" value="1"/>
</dbReference>
<dbReference type="FunFam" id="3.40.640.10:FF:000084">
    <property type="entry name" value="IscS-like cysteine desulfurase"/>
    <property type="match status" value="1"/>
</dbReference>
<dbReference type="InterPro" id="IPR016454">
    <property type="entry name" value="Cysteine_dSase"/>
</dbReference>
<evidence type="ECO:0000256" key="2">
    <source>
        <dbReference type="ARBA" id="ARBA00006490"/>
    </source>
</evidence>
<keyword evidence="5" id="KW-0479">Metal-binding</keyword>
<organism evidence="12 13">
    <name type="scientific">Hominifimenecus microfluidus</name>
    <dbReference type="NCBI Taxonomy" id="2885348"/>
    <lineage>
        <taxon>Bacteria</taxon>
        <taxon>Bacillati</taxon>
        <taxon>Bacillota</taxon>
        <taxon>Clostridia</taxon>
        <taxon>Lachnospirales</taxon>
        <taxon>Lachnospiraceae</taxon>
        <taxon>Hominifimenecus</taxon>
    </lineage>
</organism>
<proteinExistence type="inferred from homology"/>
<evidence type="ECO:0000256" key="3">
    <source>
        <dbReference type="ARBA" id="ARBA00012239"/>
    </source>
</evidence>
<evidence type="ECO:0000256" key="9">
    <source>
        <dbReference type="ARBA" id="ARBA00050776"/>
    </source>
</evidence>
<evidence type="ECO:0000256" key="6">
    <source>
        <dbReference type="ARBA" id="ARBA00022898"/>
    </source>
</evidence>
<feature type="domain" description="Aminotransferase class V" evidence="11">
    <location>
        <begin position="3"/>
        <end position="365"/>
    </location>
</feature>
<dbReference type="InterPro" id="IPR015421">
    <property type="entry name" value="PyrdxlP-dep_Trfase_major"/>
</dbReference>
<sequence length="384" mass="42213">MEIYFDNSATTPVFPCVREVMMRTMEDDFGNPSSMHRKGMDAENYIRTAKTQIAKTLKVDEKEILFTSGGTESNNTAILGTVSANPRLGKHLITSAIEHPSVANTMHWLEGQGYRVTYLPVDHEGRISLEDLAAAIDDETVLVSIMMVNNEIGTREPIEEISRVIKEKNLNTIFHVDAVQAYGKYVIRPKKWGIDLMSVSGHKIHGPKGIGFLYIRDKVKINPIIFGGEQQKGLRSGTENVPGIAGLGAAAEEIYREHESRTAYLYGCKSRMTEGLLQLEGVTVNGPAVDDGAPHVVSASFAGVRSEVLLHALEDKGIYVSAGSACASNHPGLSSTLVAIGLDPKLLDCTLRFSFSIFTTEEEVDETLKALKELLPFLRKYTRK</sequence>
<dbReference type="InterPro" id="IPR015422">
    <property type="entry name" value="PyrdxlP-dep_Trfase_small"/>
</dbReference>
<dbReference type="Gene3D" id="3.40.640.10">
    <property type="entry name" value="Type I PLP-dependent aspartate aminotransferase-like (Major domain)"/>
    <property type="match status" value="1"/>
</dbReference>
<evidence type="ECO:0000259" key="11">
    <source>
        <dbReference type="Pfam" id="PF00266"/>
    </source>
</evidence>
<dbReference type="GO" id="GO:0046872">
    <property type="term" value="F:metal ion binding"/>
    <property type="evidence" value="ECO:0007669"/>
    <property type="project" value="UniProtKB-KW"/>
</dbReference>
<dbReference type="GO" id="GO:0051536">
    <property type="term" value="F:iron-sulfur cluster binding"/>
    <property type="evidence" value="ECO:0007669"/>
    <property type="project" value="UniProtKB-KW"/>
</dbReference>
<comment type="cofactor">
    <cofactor evidence="1 10">
        <name>pyridoxal 5'-phosphate</name>
        <dbReference type="ChEBI" id="CHEBI:597326"/>
    </cofactor>
</comment>
<evidence type="ECO:0000313" key="13">
    <source>
        <dbReference type="Proteomes" id="UP001198182"/>
    </source>
</evidence>
<reference evidence="12" key="1">
    <citation type="submission" date="2021-10" db="EMBL/GenBank/DDBJ databases">
        <title>Anaerobic single-cell dispensing facilitates the cultivation of human gut bacteria.</title>
        <authorList>
            <person name="Afrizal A."/>
        </authorList>
    </citation>
    <scope>NUCLEOTIDE SEQUENCE</scope>
    <source>
        <strain evidence="12">CLA-AA-H215</strain>
    </source>
</reference>
<keyword evidence="7" id="KW-0408">Iron</keyword>
<dbReference type="InterPro" id="IPR000192">
    <property type="entry name" value="Aminotrans_V_dom"/>
</dbReference>
<dbReference type="InterPro" id="IPR020578">
    <property type="entry name" value="Aminotrans_V_PyrdxlP_BS"/>
</dbReference>
<evidence type="ECO:0000256" key="1">
    <source>
        <dbReference type="ARBA" id="ARBA00001933"/>
    </source>
</evidence>
<dbReference type="EC" id="2.8.1.7" evidence="3"/>
<protein>
    <recommendedName>
        <fullName evidence="3">cysteine desulfurase</fullName>
        <ecNumber evidence="3">2.8.1.7</ecNumber>
    </recommendedName>
</protein>
<comment type="caution">
    <text evidence="12">The sequence shown here is derived from an EMBL/GenBank/DDBJ whole genome shotgun (WGS) entry which is preliminary data.</text>
</comment>
<evidence type="ECO:0000256" key="4">
    <source>
        <dbReference type="ARBA" id="ARBA00022679"/>
    </source>
</evidence>
<keyword evidence="8" id="KW-0411">Iron-sulfur</keyword>
<dbReference type="PANTHER" id="PTHR11601:SF34">
    <property type="entry name" value="CYSTEINE DESULFURASE"/>
    <property type="match status" value="1"/>
</dbReference>
<keyword evidence="13" id="KW-1185">Reference proteome</keyword>
<dbReference type="SUPFAM" id="SSF53383">
    <property type="entry name" value="PLP-dependent transferases"/>
    <property type="match status" value="1"/>
</dbReference>
<name>A0AAE3ED87_9FIRM</name>
<evidence type="ECO:0000256" key="8">
    <source>
        <dbReference type="ARBA" id="ARBA00023014"/>
    </source>
</evidence>
<comment type="catalytic activity">
    <reaction evidence="9">
        <text>(sulfur carrier)-H + L-cysteine = (sulfur carrier)-SH + L-alanine</text>
        <dbReference type="Rhea" id="RHEA:43892"/>
        <dbReference type="Rhea" id="RHEA-COMP:14737"/>
        <dbReference type="Rhea" id="RHEA-COMP:14739"/>
        <dbReference type="ChEBI" id="CHEBI:29917"/>
        <dbReference type="ChEBI" id="CHEBI:35235"/>
        <dbReference type="ChEBI" id="CHEBI:57972"/>
        <dbReference type="ChEBI" id="CHEBI:64428"/>
        <dbReference type="EC" id="2.8.1.7"/>
    </reaction>
</comment>
<accession>A0AAE3ED87</accession>
<dbReference type="GO" id="GO:0031071">
    <property type="term" value="F:cysteine desulfurase activity"/>
    <property type="evidence" value="ECO:0007669"/>
    <property type="project" value="UniProtKB-EC"/>
</dbReference>
<dbReference type="RefSeq" id="WP_308454214.1">
    <property type="nucleotide sequence ID" value="NZ_JAJEQR010000036.1"/>
</dbReference>
<dbReference type="Gene3D" id="3.90.1150.10">
    <property type="entry name" value="Aspartate Aminotransferase, domain 1"/>
    <property type="match status" value="1"/>
</dbReference>
<dbReference type="Gene3D" id="1.10.260.50">
    <property type="match status" value="1"/>
</dbReference>
<dbReference type="PANTHER" id="PTHR11601">
    <property type="entry name" value="CYSTEINE DESULFURYLASE FAMILY MEMBER"/>
    <property type="match status" value="1"/>
</dbReference>
<dbReference type="Proteomes" id="UP001198182">
    <property type="component" value="Unassembled WGS sequence"/>
</dbReference>
<gene>
    <name evidence="12" type="ORF">LKD81_11920</name>
</gene>
<dbReference type="InterPro" id="IPR015424">
    <property type="entry name" value="PyrdxlP-dep_Trfase"/>
</dbReference>
<dbReference type="PROSITE" id="PS00595">
    <property type="entry name" value="AA_TRANSFER_CLASS_5"/>
    <property type="match status" value="1"/>
</dbReference>
<dbReference type="EMBL" id="JAJEQR010000036">
    <property type="protein sequence ID" value="MCC2231695.1"/>
    <property type="molecule type" value="Genomic_DNA"/>
</dbReference>